<sequence length="157" mass="16185">MRHQGGVSLIELMVTVAVMAVLAAAGTPFARGWMDSNRQMQARNLVWEGVSQARALALRNPGAVAAGDVAAWLERRGDALQVKVTGGPQAPWNGTLPTGTTTQLADDSGNAVGDLACVAFDNRGSQVAGSGDCGGGADHHRIAIGFGDQEALHVDLL</sequence>
<dbReference type="Pfam" id="PF07963">
    <property type="entry name" value="N_methyl"/>
    <property type="match status" value="1"/>
</dbReference>
<dbReference type="PROSITE" id="PS00409">
    <property type="entry name" value="PROKAR_NTER_METHYL"/>
    <property type="match status" value="1"/>
</dbReference>
<feature type="transmembrane region" description="Helical" evidence="1">
    <location>
        <begin position="12"/>
        <end position="34"/>
    </location>
</feature>
<keyword evidence="1" id="KW-0472">Membrane</keyword>
<name>A0ABT0SGS2_9GAMM</name>
<keyword evidence="1" id="KW-0812">Transmembrane</keyword>
<comment type="caution">
    <text evidence="2">The sequence shown here is derived from an EMBL/GenBank/DDBJ whole genome shotgun (WGS) entry which is preliminary data.</text>
</comment>
<dbReference type="RefSeq" id="WP_250063559.1">
    <property type="nucleotide sequence ID" value="NZ_JAIKTS010000002.1"/>
</dbReference>
<evidence type="ECO:0000256" key="1">
    <source>
        <dbReference type="SAM" id="Phobius"/>
    </source>
</evidence>
<dbReference type="InterPro" id="IPR012902">
    <property type="entry name" value="N_methyl_site"/>
</dbReference>
<dbReference type="Proteomes" id="UP001431235">
    <property type="component" value="Unassembled WGS sequence"/>
</dbReference>
<gene>
    <name evidence="2" type="ORF">K5L01_07645</name>
</gene>
<reference evidence="2 3" key="1">
    <citation type="submission" date="2021-08" db="EMBL/GenBank/DDBJ databases">
        <title>Novel members of of the genus Stenotrophomonas from differernt environment.</title>
        <authorList>
            <person name="Deng Y."/>
        </authorList>
    </citation>
    <scope>NUCLEOTIDE SEQUENCE [LARGE SCALE GENOMIC DNA]</scope>
    <source>
        <strain evidence="2 3">CPCC 101365</strain>
    </source>
</reference>
<dbReference type="Gene3D" id="3.30.700.10">
    <property type="entry name" value="Glycoprotein, Type 4 Pilin"/>
    <property type="match status" value="1"/>
</dbReference>
<dbReference type="InterPro" id="IPR045584">
    <property type="entry name" value="Pilin-like"/>
</dbReference>
<dbReference type="NCBIfam" id="TIGR02532">
    <property type="entry name" value="IV_pilin_GFxxxE"/>
    <property type="match status" value="1"/>
</dbReference>
<evidence type="ECO:0000313" key="2">
    <source>
        <dbReference type="EMBL" id="MCL7714512.1"/>
    </source>
</evidence>
<evidence type="ECO:0000313" key="3">
    <source>
        <dbReference type="Proteomes" id="UP001431235"/>
    </source>
</evidence>
<proteinExistence type="predicted"/>
<dbReference type="EMBL" id="JAIKTS010000002">
    <property type="protein sequence ID" value="MCL7714512.1"/>
    <property type="molecule type" value="Genomic_DNA"/>
</dbReference>
<keyword evidence="3" id="KW-1185">Reference proteome</keyword>
<keyword evidence="1" id="KW-1133">Transmembrane helix</keyword>
<accession>A0ABT0SGS2</accession>
<dbReference type="SUPFAM" id="SSF54523">
    <property type="entry name" value="Pili subunits"/>
    <property type="match status" value="1"/>
</dbReference>
<organism evidence="2 3">
    <name type="scientific">Stenotrophomonas mori</name>
    <dbReference type="NCBI Taxonomy" id="2871096"/>
    <lineage>
        <taxon>Bacteria</taxon>
        <taxon>Pseudomonadati</taxon>
        <taxon>Pseudomonadota</taxon>
        <taxon>Gammaproteobacteria</taxon>
        <taxon>Lysobacterales</taxon>
        <taxon>Lysobacteraceae</taxon>
        <taxon>Stenotrophomonas</taxon>
    </lineage>
</organism>
<protein>
    <submittedName>
        <fullName evidence="2">Prepilin-type N-terminal cleavage/methylation domain-containing protein</fullName>
    </submittedName>
</protein>